<name>A0A2N3NFH4_9PEZI</name>
<dbReference type="Pfam" id="PF02297">
    <property type="entry name" value="COX6B"/>
    <property type="match status" value="1"/>
</dbReference>
<dbReference type="GO" id="GO:0005758">
    <property type="term" value="C:mitochondrial intermembrane space"/>
    <property type="evidence" value="ECO:0007669"/>
    <property type="project" value="TreeGrafter"/>
</dbReference>
<evidence type="ECO:0008006" key="7">
    <source>
        <dbReference type="Google" id="ProtNLM"/>
    </source>
</evidence>
<dbReference type="OrthoDB" id="5545577at2759"/>
<evidence type="ECO:0000256" key="1">
    <source>
        <dbReference type="ARBA" id="ARBA00004173"/>
    </source>
</evidence>
<comment type="similarity">
    <text evidence="2">Belongs to the cytochrome c oxidase subunit 6B family.</text>
</comment>
<evidence type="ECO:0000256" key="3">
    <source>
        <dbReference type="ARBA" id="ARBA00023128"/>
    </source>
</evidence>
<sequence length="113" mass="12824">MGLFTPDRATQVRTGAVVPTRAERLQCWASRDAYFACLDAHNITDANADPAATKRACPQQTAEFERDCAAKWVAYFKDWRVMDAKRRAKIEQLEREGAVKMDVKPEFGIEKKS</sequence>
<dbReference type="SUPFAM" id="SSF47694">
    <property type="entry name" value="Cytochrome c oxidase subunit h"/>
    <property type="match status" value="1"/>
</dbReference>
<organism evidence="5 6">
    <name type="scientific">Lomentospora prolificans</name>
    <dbReference type="NCBI Taxonomy" id="41688"/>
    <lineage>
        <taxon>Eukaryota</taxon>
        <taxon>Fungi</taxon>
        <taxon>Dikarya</taxon>
        <taxon>Ascomycota</taxon>
        <taxon>Pezizomycotina</taxon>
        <taxon>Sordariomycetes</taxon>
        <taxon>Hypocreomycetidae</taxon>
        <taxon>Microascales</taxon>
        <taxon>Microascaceae</taxon>
        <taxon>Lomentospora</taxon>
    </lineage>
</organism>
<comment type="subcellular location">
    <subcellularLocation>
        <location evidence="1">Mitochondrion</location>
    </subcellularLocation>
</comment>
<keyword evidence="4" id="KW-1015">Disulfide bond</keyword>
<gene>
    <name evidence="5" type="ORF">jhhlp_002944</name>
</gene>
<accession>A0A2N3NFH4</accession>
<dbReference type="FunCoup" id="A0A2N3NFH4">
    <property type="interactions" value="161"/>
</dbReference>
<reference evidence="5 6" key="1">
    <citation type="journal article" date="2017" name="G3 (Bethesda)">
        <title>First Draft Genome Sequence of the Pathogenic Fungus Lomentospora prolificans (Formerly Scedosporium prolificans).</title>
        <authorList>
            <person name="Luo R."/>
            <person name="Zimin A."/>
            <person name="Workman R."/>
            <person name="Fan Y."/>
            <person name="Pertea G."/>
            <person name="Grossman N."/>
            <person name="Wear M.P."/>
            <person name="Jia B."/>
            <person name="Miller H."/>
            <person name="Casadevall A."/>
            <person name="Timp W."/>
            <person name="Zhang S.X."/>
            <person name="Salzberg S.L."/>
        </authorList>
    </citation>
    <scope>NUCLEOTIDE SEQUENCE [LARGE SCALE GENOMIC DNA]</scope>
    <source>
        <strain evidence="5 6">JHH-5317</strain>
    </source>
</reference>
<dbReference type="Gene3D" id="1.10.10.140">
    <property type="entry name" value="Cytochrome c oxidase, subunit VIb"/>
    <property type="match status" value="1"/>
</dbReference>
<dbReference type="PANTHER" id="PTHR47677:SF1">
    <property type="entry name" value="CYTOCHROME C OXIDASE ASSEMBLY FACTOR 6"/>
    <property type="match status" value="1"/>
</dbReference>
<dbReference type="PANTHER" id="PTHR47677">
    <property type="entry name" value="CYTOCHROME C OXIDASE ASSEMBLY FACTOR 6"/>
    <property type="match status" value="1"/>
</dbReference>
<keyword evidence="3" id="KW-0496">Mitochondrion</keyword>
<dbReference type="Proteomes" id="UP000233524">
    <property type="component" value="Unassembled WGS sequence"/>
</dbReference>
<dbReference type="EMBL" id="NLAX01000008">
    <property type="protein sequence ID" value="PKS11183.1"/>
    <property type="molecule type" value="Genomic_DNA"/>
</dbReference>
<evidence type="ECO:0000313" key="6">
    <source>
        <dbReference type="Proteomes" id="UP000233524"/>
    </source>
</evidence>
<protein>
    <recommendedName>
        <fullName evidence="7">Cytochrome c oxidase subunit 6B-like protein new16</fullName>
    </recommendedName>
</protein>
<dbReference type="STRING" id="41688.A0A2N3NFH4"/>
<keyword evidence="6" id="KW-1185">Reference proteome</keyword>
<dbReference type="InterPro" id="IPR048281">
    <property type="entry name" value="COA6_fun"/>
</dbReference>
<dbReference type="InterPro" id="IPR036549">
    <property type="entry name" value="CX6/COA6-like_sf"/>
</dbReference>
<evidence type="ECO:0000256" key="2">
    <source>
        <dbReference type="ARBA" id="ARBA00006425"/>
    </source>
</evidence>
<dbReference type="InterPro" id="IPR048280">
    <property type="entry name" value="COX6B-like"/>
</dbReference>
<proteinExistence type="inferred from homology"/>
<dbReference type="GO" id="GO:0033617">
    <property type="term" value="P:mitochondrial respiratory chain complex IV assembly"/>
    <property type="evidence" value="ECO:0007669"/>
    <property type="project" value="TreeGrafter"/>
</dbReference>
<comment type="caution">
    <text evidence="5">The sequence shown here is derived from an EMBL/GenBank/DDBJ whole genome shotgun (WGS) entry which is preliminary data.</text>
</comment>
<evidence type="ECO:0000313" key="5">
    <source>
        <dbReference type="EMBL" id="PKS11183.1"/>
    </source>
</evidence>
<dbReference type="AlphaFoldDB" id="A0A2N3NFH4"/>
<evidence type="ECO:0000256" key="4">
    <source>
        <dbReference type="ARBA" id="ARBA00023157"/>
    </source>
</evidence>
<dbReference type="VEuPathDB" id="FungiDB:jhhlp_002944"/>
<dbReference type="InParanoid" id="A0A2N3NFH4"/>